<feature type="signal peptide" evidence="1">
    <location>
        <begin position="1"/>
        <end position="26"/>
    </location>
</feature>
<geneLocation type="plasmid" evidence="2 3">
    <name>A</name>
</geneLocation>
<name>B1X380_CROS5</name>
<sequence length="235" mass="26711">MERNYPMRSFLSLTIAAVLSSSSAMELSAQTNSYLGSQWISVGHPNVRIEINKNSLQKTDNSVTSEFAYFFYDSDKKQQSLAVKGKRIDSCQSKNFTNKQVKVIQAKAFKTYYEGEFVNELNVPPDQFDYYVLNPYHSTLLNRYLCNNLHPNYLKAGMNLSQAKQLLYTNGFRIVTQEETAVSASNQNICESNAPCLTCGNGWSGCYIDFWNSKTQVKLTVRVDYGHKIVIDTHL</sequence>
<accession>B1X380</accession>
<feature type="chain" id="PRO_5002772515" evidence="1">
    <location>
        <begin position="27"/>
        <end position="235"/>
    </location>
</feature>
<evidence type="ECO:0000313" key="2">
    <source>
        <dbReference type="EMBL" id="ACB54591.1"/>
    </source>
</evidence>
<gene>
    <name evidence="2" type="ordered locus">cce_5245</name>
</gene>
<keyword evidence="3" id="KW-1185">Reference proteome</keyword>
<keyword evidence="1" id="KW-0732">Signal</keyword>
<evidence type="ECO:0000313" key="3">
    <source>
        <dbReference type="Proteomes" id="UP000001203"/>
    </source>
</evidence>
<protein>
    <submittedName>
        <fullName evidence="2">Uncharacterized protein</fullName>
    </submittedName>
</protein>
<dbReference type="AlphaFoldDB" id="B1X380"/>
<reference evidence="2 3" key="1">
    <citation type="journal article" date="2008" name="Proc. Natl. Acad. Sci. U.S.A.">
        <title>The genome of Cyanothece 51142, a unicellular diazotrophic cyanobacterium important in the marine nitrogen cycle.</title>
        <authorList>
            <person name="Welsh E.A."/>
            <person name="Liberton M."/>
            <person name="Stoeckel J."/>
            <person name="Loh T."/>
            <person name="Elvitigala T."/>
            <person name="Wang C."/>
            <person name="Wollam A."/>
            <person name="Fulton R.S."/>
            <person name="Clifton S.W."/>
            <person name="Jacobs J.M."/>
            <person name="Aurora R."/>
            <person name="Ghosh B.K."/>
            <person name="Sherman L.A."/>
            <person name="Smith R.D."/>
            <person name="Wilson R.K."/>
            <person name="Pakrasi H.B."/>
        </authorList>
    </citation>
    <scope>NUCLEOTIDE SEQUENCE [LARGE SCALE GENOMIC DNA]</scope>
    <source>
        <strain evidence="3">ATCC 51142 / BH68</strain>
        <plasmid evidence="3">A</plasmid>
    </source>
</reference>
<proteinExistence type="predicted"/>
<keyword evidence="2" id="KW-0614">Plasmid</keyword>
<evidence type="ECO:0000256" key="1">
    <source>
        <dbReference type="SAM" id="SignalP"/>
    </source>
</evidence>
<dbReference type="Proteomes" id="UP000001203">
    <property type="component" value="Plasmid A"/>
</dbReference>
<organism evidence="2 3">
    <name type="scientific">Crocosphaera subtropica (strain ATCC 51142 / BH68)</name>
    <name type="common">Cyanothece sp. (strain ATCC 51142)</name>
    <dbReference type="NCBI Taxonomy" id="43989"/>
    <lineage>
        <taxon>Bacteria</taxon>
        <taxon>Bacillati</taxon>
        <taxon>Cyanobacteriota</taxon>
        <taxon>Cyanophyceae</taxon>
        <taxon>Oscillatoriophycideae</taxon>
        <taxon>Chroococcales</taxon>
        <taxon>Aphanothecaceae</taxon>
        <taxon>Crocosphaera</taxon>
        <taxon>Crocosphaera subtropica</taxon>
    </lineage>
</organism>
<dbReference type="HOGENOM" id="CLU_1178657_0_0_3"/>
<dbReference type="EMBL" id="CP000808">
    <property type="protein sequence ID" value="ACB54591.1"/>
    <property type="molecule type" value="Genomic_DNA"/>
</dbReference>
<dbReference type="KEGG" id="cyt:cce_5245"/>